<evidence type="ECO:0000313" key="1">
    <source>
        <dbReference type="EMBL" id="CAL5228210.1"/>
    </source>
</evidence>
<accession>A0ABP1GAB0</accession>
<keyword evidence="2" id="KW-1185">Reference proteome</keyword>
<evidence type="ECO:0000313" key="2">
    <source>
        <dbReference type="Proteomes" id="UP001497392"/>
    </source>
</evidence>
<gene>
    <name evidence="1" type="primary">g11298</name>
    <name evidence="1" type="ORF">VP750_LOCUS10116</name>
</gene>
<dbReference type="Proteomes" id="UP001497392">
    <property type="component" value="Unassembled WGS sequence"/>
</dbReference>
<protein>
    <submittedName>
        <fullName evidence="1">G11298 protein</fullName>
    </submittedName>
</protein>
<comment type="caution">
    <text evidence="1">The sequence shown here is derived from an EMBL/GenBank/DDBJ whole genome shotgun (WGS) entry which is preliminary data.</text>
</comment>
<reference evidence="1 2" key="1">
    <citation type="submission" date="2024-06" db="EMBL/GenBank/DDBJ databases">
        <authorList>
            <person name="Kraege A."/>
            <person name="Thomma B."/>
        </authorList>
    </citation>
    <scope>NUCLEOTIDE SEQUENCE [LARGE SCALE GENOMIC DNA]</scope>
</reference>
<name>A0ABP1GAB0_9CHLO</name>
<dbReference type="EMBL" id="CAXHTA020000018">
    <property type="protein sequence ID" value="CAL5228210.1"/>
    <property type="molecule type" value="Genomic_DNA"/>
</dbReference>
<organism evidence="1 2">
    <name type="scientific">Coccomyxa viridis</name>
    <dbReference type="NCBI Taxonomy" id="1274662"/>
    <lineage>
        <taxon>Eukaryota</taxon>
        <taxon>Viridiplantae</taxon>
        <taxon>Chlorophyta</taxon>
        <taxon>core chlorophytes</taxon>
        <taxon>Trebouxiophyceae</taxon>
        <taxon>Trebouxiophyceae incertae sedis</taxon>
        <taxon>Coccomyxaceae</taxon>
        <taxon>Coccomyxa</taxon>
    </lineage>
</organism>
<sequence>MVDIVLTLDKKRVPEARAELATLVGDKGKKTPQEARARKRQSGEDFPVNMSEIWDGDTLTGYYYKSAEFEDRGRTKKNATTKDLANFPARSPFRVCHPPSCPSWRSNNINLC</sequence>
<proteinExistence type="predicted"/>